<evidence type="ECO:0000313" key="4">
    <source>
        <dbReference type="Proteomes" id="UP000756346"/>
    </source>
</evidence>
<evidence type="ECO:0000256" key="2">
    <source>
        <dbReference type="SAM" id="Phobius"/>
    </source>
</evidence>
<dbReference type="AlphaFoldDB" id="A0A9P8Y3R6"/>
<evidence type="ECO:0000313" key="3">
    <source>
        <dbReference type="EMBL" id="KAH7030607.1"/>
    </source>
</evidence>
<sequence>MPRIRLDEAGPIEVMIEATKHVLSLAATHEHGSTAPTPWLSMTTEPLQRRDTYREAEPQSARVFGILFTIITAGICTSLFTQRVSAVRSWRRLSYIRWLVILQYAGAFIYILIAGVLQYGYDANRVNAACSGAAIICIVVYGLIKLFYLFLADRLHVVRSSTKSRSHSKLFLLHTTGITVGIIVMIIVFSFLRINDYQYGQCVIGVSRYIMLAGLCVDVLMNIYLTSFFLYYLSKTFSIRPSRGIRSPMDLISSGNTEPKVGAKIRGLAVRTVIGLAISLAATIANLTASIIRDGEVYWLCFLTCKADILVGVIVLYWVTGSRNREHPNPSSSYERSHTRVPPSPAPLDAIPLTSPSYEAHLRLSRRATAAGGEVDYDFDVISPSPGAGILPRTGSQSLAHPPPMPLGRVRTRERDF</sequence>
<feature type="transmembrane region" description="Helical" evidence="2">
    <location>
        <begin position="101"/>
        <end position="121"/>
    </location>
</feature>
<dbReference type="PANTHER" id="PTHR38848">
    <property type="entry name" value="G-PROTEIN COUPLED RECEPTORS FAMILY 3 PROFILE DOMAIN-CONTAINING PROTEIN"/>
    <property type="match status" value="1"/>
</dbReference>
<feature type="transmembrane region" description="Helical" evidence="2">
    <location>
        <begin position="212"/>
        <end position="233"/>
    </location>
</feature>
<evidence type="ECO:0008006" key="5">
    <source>
        <dbReference type="Google" id="ProtNLM"/>
    </source>
</evidence>
<feature type="transmembrane region" description="Helical" evidence="2">
    <location>
        <begin position="171"/>
        <end position="192"/>
    </location>
</feature>
<dbReference type="PANTHER" id="PTHR38848:SF3">
    <property type="entry name" value="G-PROTEIN COUPLED RECEPTORS FAMILY 3 PROFILE DOMAIN-CONTAINING PROTEIN"/>
    <property type="match status" value="1"/>
</dbReference>
<feature type="region of interest" description="Disordered" evidence="1">
    <location>
        <begin position="324"/>
        <end position="346"/>
    </location>
</feature>
<evidence type="ECO:0000256" key="1">
    <source>
        <dbReference type="SAM" id="MobiDB-lite"/>
    </source>
</evidence>
<protein>
    <recommendedName>
        <fullName evidence="5">Transmembrane protein</fullName>
    </recommendedName>
</protein>
<dbReference type="Proteomes" id="UP000756346">
    <property type="component" value="Unassembled WGS sequence"/>
</dbReference>
<feature type="transmembrane region" description="Helical" evidence="2">
    <location>
        <begin position="133"/>
        <end position="151"/>
    </location>
</feature>
<comment type="caution">
    <text evidence="3">The sequence shown here is derived from an EMBL/GenBank/DDBJ whole genome shotgun (WGS) entry which is preliminary data.</text>
</comment>
<feature type="transmembrane region" description="Helical" evidence="2">
    <location>
        <begin position="268"/>
        <end position="291"/>
    </location>
</feature>
<organism evidence="3 4">
    <name type="scientific">Microdochium trichocladiopsis</name>
    <dbReference type="NCBI Taxonomy" id="1682393"/>
    <lineage>
        <taxon>Eukaryota</taxon>
        <taxon>Fungi</taxon>
        <taxon>Dikarya</taxon>
        <taxon>Ascomycota</taxon>
        <taxon>Pezizomycotina</taxon>
        <taxon>Sordariomycetes</taxon>
        <taxon>Xylariomycetidae</taxon>
        <taxon>Xylariales</taxon>
        <taxon>Microdochiaceae</taxon>
        <taxon>Microdochium</taxon>
    </lineage>
</organism>
<accession>A0A9P8Y3R6</accession>
<name>A0A9P8Y3R6_9PEZI</name>
<reference evidence="3" key="1">
    <citation type="journal article" date="2021" name="Nat. Commun.">
        <title>Genetic determinants of endophytism in the Arabidopsis root mycobiome.</title>
        <authorList>
            <person name="Mesny F."/>
            <person name="Miyauchi S."/>
            <person name="Thiergart T."/>
            <person name="Pickel B."/>
            <person name="Atanasova L."/>
            <person name="Karlsson M."/>
            <person name="Huettel B."/>
            <person name="Barry K.W."/>
            <person name="Haridas S."/>
            <person name="Chen C."/>
            <person name="Bauer D."/>
            <person name="Andreopoulos W."/>
            <person name="Pangilinan J."/>
            <person name="LaButti K."/>
            <person name="Riley R."/>
            <person name="Lipzen A."/>
            <person name="Clum A."/>
            <person name="Drula E."/>
            <person name="Henrissat B."/>
            <person name="Kohler A."/>
            <person name="Grigoriev I.V."/>
            <person name="Martin F.M."/>
            <person name="Hacquard S."/>
        </authorList>
    </citation>
    <scope>NUCLEOTIDE SEQUENCE</scope>
    <source>
        <strain evidence="3">MPI-CAGE-CH-0230</strain>
    </source>
</reference>
<keyword evidence="2" id="KW-1133">Transmembrane helix</keyword>
<dbReference type="OrthoDB" id="3210850at2759"/>
<keyword evidence="2" id="KW-0812">Transmembrane</keyword>
<dbReference type="RefSeq" id="XP_046012287.1">
    <property type="nucleotide sequence ID" value="XM_046158661.1"/>
</dbReference>
<gene>
    <name evidence="3" type="ORF">B0I36DRAFT_362440</name>
</gene>
<keyword evidence="4" id="KW-1185">Reference proteome</keyword>
<feature type="transmembrane region" description="Helical" evidence="2">
    <location>
        <begin position="61"/>
        <end position="80"/>
    </location>
</feature>
<proteinExistence type="predicted"/>
<feature type="region of interest" description="Disordered" evidence="1">
    <location>
        <begin position="390"/>
        <end position="417"/>
    </location>
</feature>
<dbReference type="EMBL" id="JAGTJQ010000005">
    <property type="protein sequence ID" value="KAH7030607.1"/>
    <property type="molecule type" value="Genomic_DNA"/>
</dbReference>
<feature type="transmembrane region" description="Helical" evidence="2">
    <location>
        <begin position="297"/>
        <end position="319"/>
    </location>
</feature>
<keyword evidence="2" id="KW-0472">Membrane</keyword>
<dbReference type="GeneID" id="70188207"/>